<organism evidence="7 8">
    <name type="scientific">Cordylochernes scorpioides</name>
    <dbReference type="NCBI Taxonomy" id="51811"/>
    <lineage>
        <taxon>Eukaryota</taxon>
        <taxon>Metazoa</taxon>
        <taxon>Ecdysozoa</taxon>
        <taxon>Arthropoda</taxon>
        <taxon>Chelicerata</taxon>
        <taxon>Arachnida</taxon>
        <taxon>Pseudoscorpiones</taxon>
        <taxon>Cheliferoidea</taxon>
        <taxon>Chernetidae</taxon>
        <taxon>Cordylochernes</taxon>
    </lineage>
</organism>
<keyword evidence="3" id="KW-0808">Transferase</keyword>
<evidence type="ECO:0000256" key="5">
    <source>
        <dbReference type="PROSITE-ProRule" id="PRU00104"/>
    </source>
</evidence>
<dbReference type="InterPro" id="IPR035983">
    <property type="entry name" value="Hect_E3_ubiquitin_ligase"/>
</dbReference>
<dbReference type="EC" id="2.3.2.26" evidence="2"/>
<protein>
    <recommendedName>
        <fullName evidence="2">HECT-type E3 ubiquitin transferase</fullName>
        <ecNumber evidence="2">2.3.2.26</ecNumber>
    </recommendedName>
</protein>
<dbReference type="SUPFAM" id="SSF56204">
    <property type="entry name" value="Hect, E3 ligase catalytic domain"/>
    <property type="match status" value="1"/>
</dbReference>
<evidence type="ECO:0000256" key="4">
    <source>
        <dbReference type="ARBA" id="ARBA00022786"/>
    </source>
</evidence>
<evidence type="ECO:0000256" key="1">
    <source>
        <dbReference type="ARBA" id="ARBA00000885"/>
    </source>
</evidence>
<dbReference type="PROSITE" id="PS50237">
    <property type="entry name" value="HECT"/>
    <property type="match status" value="1"/>
</dbReference>
<keyword evidence="8" id="KW-1185">Reference proteome</keyword>
<evidence type="ECO:0000313" key="7">
    <source>
        <dbReference type="EMBL" id="UYV62397.1"/>
    </source>
</evidence>
<dbReference type="InterPro" id="IPR044611">
    <property type="entry name" value="E3A/B/C-like"/>
</dbReference>
<sequence length="83" mass="9702">MSRWLKSRVSYSNVDFPDRQTVEYFWEVLLTECLLKETRVFTIQRGGPDSELLPSSSTCFNILFLPQYSSKSKLKEKLLLGHL</sequence>
<accession>A0ABY6K0F0</accession>
<dbReference type="InterPro" id="IPR000569">
    <property type="entry name" value="HECT_dom"/>
</dbReference>
<gene>
    <name evidence="7" type="ORF">LAZ67_2000400</name>
</gene>
<dbReference type="PANTHER" id="PTHR45700">
    <property type="entry name" value="UBIQUITIN-PROTEIN LIGASE E3C"/>
    <property type="match status" value="1"/>
</dbReference>
<keyword evidence="4 5" id="KW-0833">Ubl conjugation pathway</keyword>
<comment type="catalytic activity">
    <reaction evidence="1">
        <text>S-ubiquitinyl-[E2 ubiquitin-conjugating enzyme]-L-cysteine + [acceptor protein]-L-lysine = [E2 ubiquitin-conjugating enzyme]-L-cysteine + N(6)-ubiquitinyl-[acceptor protein]-L-lysine.</text>
        <dbReference type="EC" id="2.3.2.26"/>
    </reaction>
</comment>
<reference evidence="7 8" key="1">
    <citation type="submission" date="2022-01" db="EMBL/GenBank/DDBJ databases">
        <title>A chromosomal length assembly of Cordylochernes scorpioides.</title>
        <authorList>
            <person name="Zeh D."/>
            <person name="Zeh J."/>
        </authorList>
    </citation>
    <scope>NUCLEOTIDE SEQUENCE [LARGE SCALE GENOMIC DNA]</scope>
    <source>
        <strain evidence="7">IN4F17</strain>
        <tissue evidence="7">Whole Body</tissue>
    </source>
</reference>
<dbReference type="Pfam" id="PF00632">
    <property type="entry name" value="HECT"/>
    <property type="match status" value="1"/>
</dbReference>
<feature type="active site" description="Glycyl thioester intermediate" evidence="5">
    <location>
        <position position="59"/>
    </location>
</feature>
<dbReference type="Gene3D" id="3.30.2410.10">
    <property type="entry name" value="Hect, E3 ligase catalytic domain"/>
    <property type="match status" value="1"/>
</dbReference>
<dbReference type="Proteomes" id="UP001235939">
    <property type="component" value="Chromosome 02"/>
</dbReference>
<proteinExistence type="predicted"/>
<feature type="domain" description="HECT" evidence="6">
    <location>
        <begin position="41"/>
        <end position="80"/>
    </location>
</feature>
<dbReference type="EMBL" id="CP092864">
    <property type="protein sequence ID" value="UYV62397.1"/>
    <property type="molecule type" value="Genomic_DNA"/>
</dbReference>
<evidence type="ECO:0000256" key="2">
    <source>
        <dbReference type="ARBA" id="ARBA00012485"/>
    </source>
</evidence>
<evidence type="ECO:0000313" key="8">
    <source>
        <dbReference type="Proteomes" id="UP001235939"/>
    </source>
</evidence>
<evidence type="ECO:0000256" key="3">
    <source>
        <dbReference type="ARBA" id="ARBA00022679"/>
    </source>
</evidence>
<evidence type="ECO:0000259" key="6">
    <source>
        <dbReference type="PROSITE" id="PS50237"/>
    </source>
</evidence>
<name>A0ABY6K0F0_9ARAC</name>